<sequence>AGVCNSSWGCEEGGTRPIRVTFSNLHSKWVVLHATKKLAGSLISISQDYTDAEREKRRKLLAYRKLVSDKGGAAKIKGFSLDIEGKVYTLQALQHKFGAIEKRKRDPQSPSE</sequence>
<organism evidence="1">
    <name type="scientific">Lygus hesperus</name>
    <name type="common">Western plant bug</name>
    <dbReference type="NCBI Taxonomy" id="30085"/>
    <lineage>
        <taxon>Eukaryota</taxon>
        <taxon>Metazoa</taxon>
        <taxon>Ecdysozoa</taxon>
        <taxon>Arthropoda</taxon>
        <taxon>Hexapoda</taxon>
        <taxon>Insecta</taxon>
        <taxon>Pterygota</taxon>
        <taxon>Neoptera</taxon>
        <taxon>Paraneoptera</taxon>
        <taxon>Hemiptera</taxon>
        <taxon>Heteroptera</taxon>
        <taxon>Panheteroptera</taxon>
        <taxon>Cimicomorpha</taxon>
        <taxon>Miridae</taxon>
        <taxon>Mirini</taxon>
        <taxon>Lygus</taxon>
    </lineage>
</organism>
<name>A0A146LZ79_LYGHE</name>
<protein>
    <submittedName>
        <fullName evidence="1">Uncharacterized protein</fullName>
    </submittedName>
</protein>
<reference evidence="1" key="1">
    <citation type="journal article" date="2016" name="Gigascience">
        <title>De novo construction of an expanded transcriptome assembly for the western tarnished plant bug, Lygus hesperus.</title>
        <authorList>
            <person name="Tassone E.E."/>
            <person name="Geib S.M."/>
            <person name="Hall B."/>
            <person name="Fabrick J.A."/>
            <person name="Brent C.S."/>
            <person name="Hull J.J."/>
        </authorList>
    </citation>
    <scope>NUCLEOTIDE SEQUENCE</scope>
</reference>
<feature type="non-terminal residue" evidence="1">
    <location>
        <position position="1"/>
    </location>
</feature>
<dbReference type="AlphaFoldDB" id="A0A146LZ79"/>
<evidence type="ECO:0000313" key="1">
    <source>
        <dbReference type="EMBL" id="JAQ12459.1"/>
    </source>
</evidence>
<dbReference type="EMBL" id="GDHC01006170">
    <property type="protein sequence ID" value="JAQ12459.1"/>
    <property type="molecule type" value="Transcribed_RNA"/>
</dbReference>
<feature type="non-terminal residue" evidence="1">
    <location>
        <position position="112"/>
    </location>
</feature>
<gene>
    <name evidence="1" type="ORF">g.55947</name>
</gene>
<proteinExistence type="predicted"/>
<accession>A0A146LZ79</accession>